<comment type="subcellular location">
    <subcellularLocation>
        <location evidence="2">Mitochondrion</location>
    </subcellularLocation>
</comment>
<evidence type="ECO:0000256" key="7">
    <source>
        <dbReference type="ARBA" id="ARBA00023002"/>
    </source>
</evidence>
<reference evidence="11" key="2">
    <citation type="submission" date="2022-08" db="EMBL/GenBank/DDBJ databases">
        <title>Novel sulphate-reducing endosymbionts in the free-living metamonad Anaeramoeba.</title>
        <authorList>
            <person name="Jerlstrom-Hultqvist J."/>
            <person name="Cepicka I."/>
            <person name="Gallot-Lavallee L."/>
            <person name="Salas-Leiva D."/>
            <person name="Curtis B.A."/>
            <person name="Zahonova K."/>
            <person name="Pipaliya S."/>
            <person name="Dacks J."/>
            <person name="Roger A.J."/>
        </authorList>
    </citation>
    <scope>NUCLEOTIDE SEQUENCE</scope>
    <source>
        <strain evidence="11">Busselton2</strain>
    </source>
</reference>
<evidence type="ECO:0000256" key="4">
    <source>
        <dbReference type="ARBA" id="ARBA00022630"/>
    </source>
</evidence>
<evidence type="ECO:0000256" key="5">
    <source>
        <dbReference type="ARBA" id="ARBA00022827"/>
    </source>
</evidence>
<dbReference type="GO" id="GO:0008720">
    <property type="term" value="F:D-lactate dehydrogenase (NAD+) activity"/>
    <property type="evidence" value="ECO:0007669"/>
    <property type="project" value="TreeGrafter"/>
</dbReference>
<evidence type="ECO:0000313" key="12">
    <source>
        <dbReference type="EMBL" id="KAJ6251470.1"/>
    </source>
</evidence>
<keyword evidence="6" id="KW-0809">Transit peptide</keyword>
<dbReference type="PANTHER" id="PTHR11748">
    <property type="entry name" value="D-LACTATE DEHYDROGENASE"/>
    <property type="match status" value="1"/>
</dbReference>
<evidence type="ECO:0000313" key="14">
    <source>
        <dbReference type="Proteomes" id="UP001150062"/>
    </source>
</evidence>
<dbReference type="EMBL" id="JANTQA010000015">
    <property type="protein sequence ID" value="KAJ3447833.1"/>
    <property type="molecule type" value="Genomic_DNA"/>
</dbReference>
<dbReference type="Gene3D" id="1.10.45.10">
    <property type="entry name" value="Vanillyl-alcohol Oxidase, Chain A, domain 4"/>
    <property type="match status" value="1"/>
</dbReference>
<dbReference type="EC" id="1.1.2.4" evidence="9"/>
<dbReference type="Proteomes" id="UP001146793">
    <property type="component" value="Unassembled WGS sequence"/>
</dbReference>
<dbReference type="InterPro" id="IPR016166">
    <property type="entry name" value="FAD-bd_PCMH"/>
</dbReference>
<keyword evidence="8" id="KW-0496">Mitochondrion</keyword>
<dbReference type="InterPro" id="IPR006094">
    <property type="entry name" value="Oxid_FAD_bind_N"/>
</dbReference>
<comment type="caution">
    <text evidence="11">The sequence shown here is derived from an EMBL/GenBank/DDBJ whole genome shotgun (WGS) entry which is preliminary data.</text>
</comment>
<dbReference type="SUPFAM" id="SSF55103">
    <property type="entry name" value="FAD-linked oxidases, C-terminal domain"/>
    <property type="match status" value="1"/>
</dbReference>
<keyword evidence="5" id="KW-0274">FAD</keyword>
<dbReference type="Proteomes" id="UP001150062">
    <property type="component" value="Unassembled WGS sequence"/>
</dbReference>
<dbReference type="EMBL" id="JAOAOG010000059">
    <property type="protein sequence ID" value="KAJ6251470.1"/>
    <property type="molecule type" value="Genomic_DNA"/>
</dbReference>
<evidence type="ECO:0000313" key="13">
    <source>
        <dbReference type="Proteomes" id="UP001146793"/>
    </source>
</evidence>
<dbReference type="Gene3D" id="3.30.465.10">
    <property type="match status" value="1"/>
</dbReference>
<keyword evidence="7" id="KW-0560">Oxidoreductase</keyword>
<feature type="domain" description="FAD-binding PCMH-type" evidence="10">
    <location>
        <begin position="46"/>
        <end position="223"/>
    </location>
</feature>
<dbReference type="SUPFAM" id="SSF56176">
    <property type="entry name" value="FAD-binding/transporter-associated domain-like"/>
    <property type="match status" value="1"/>
</dbReference>
<dbReference type="GO" id="GO:0004458">
    <property type="term" value="F:D-lactate dehydrogenase (cytochrome) activity"/>
    <property type="evidence" value="ECO:0007669"/>
    <property type="project" value="UniProtKB-EC"/>
</dbReference>
<name>A0AAV8A0N8_9EUKA</name>
<evidence type="ECO:0000259" key="10">
    <source>
        <dbReference type="PROSITE" id="PS51387"/>
    </source>
</evidence>
<dbReference type="PANTHER" id="PTHR11748:SF111">
    <property type="entry name" value="D-LACTATE DEHYDROGENASE, MITOCHONDRIAL-RELATED"/>
    <property type="match status" value="1"/>
</dbReference>
<proteinExistence type="inferred from homology"/>
<dbReference type="InterPro" id="IPR004113">
    <property type="entry name" value="FAD-bd_oxidored_4_C"/>
</dbReference>
<dbReference type="Pfam" id="PF01565">
    <property type="entry name" value="FAD_binding_4"/>
    <property type="match status" value="1"/>
</dbReference>
<evidence type="ECO:0000256" key="2">
    <source>
        <dbReference type="ARBA" id="ARBA00004173"/>
    </source>
</evidence>
<comment type="cofactor">
    <cofactor evidence="1">
        <name>FAD</name>
        <dbReference type="ChEBI" id="CHEBI:57692"/>
    </cofactor>
</comment>
<dbReference type="FunFam" id="3.30.70.2740:FF:000001">
    <property type="entry name" value="D-lactate dehydrogenase mitochondrial"/>
    <property type="match status" value="1"/>
</dbReference>
<protein>
    <recommendedName>
        <fullName evidence="9">D-lactate dehydrogenase (cytochrome)</fullName>
        <ecNumber evidence="9">1.1.2.4</ecNumber>
    </recommendedName>
</protein>
<evidence type="ECO:0000256" key="3">
    <source>
        <dbReference type="ARBA" id="ARBA00008000"/>
    </source>
</evidence>
<dbReference type="InterPro" id="IPR016169">
    <property type="entry name" value="FAD-bd_PCMH_sub2"/>
</dbReference>
<dbReference type="InterPro" id="IPR016164">
    <property type="entry name" value="FAD-linked_Oxase-like_C"/>
</dbReference>
<dbReference type="InterPro" id="IPR016171">
    <property type="entry name" value="Vanillyl_alc_oxidase_C-sub2"/>
</dbReference>
<keyword evidence="14" id="KW-1185">Reference proteome</keyword>
<dbReference type="Gene3D" id="3.30.70.2740">
    <property type="match status" value="1"/>
</dbReference>
<evidence type="ECO:0000256" key="9">
    <source>
        <dbReference type="ARBA" id="ARBA00038897"/>
    </source>
</evidence>
<evidence type="ECO:0000256" key="8">
    <source>
        <dbReference type="ARBA" id="ARBA00023128"/>
    </source>
</evidence>
<reference evidence="12" key="1">
    <citation type="submission" date="2022-08" db="EMBL/GenBank/DDBJ databases">
        <title>Novel sulfate-reducing endosymbionts in the free-living metamonad Anaeramoeba.</title>
        <authorList>
            <person name="Jerlstrom-Hultqvist J."/>
            <person name="Cepicka I."/>
            <person name="Gallot-Lavallee L."/>
            <person name="Salas-Leiva D."/>
            <person name="Curtis B.A."/>
            <person name="Zahonova K."/>
            <person name="Pipaliya S."/>
            <person name="Dacks J."/>
            <person name="Roger A.J."/>
        </authorList>
    </citation>
    <scope>NUCLEOTIDE SEQUENCE</scope>
    <source>
        <strain evidence="12">Schooner1</strain>
    </source>
</reference>
<dbReference type="InterPro" id="IPR036318">
    <property type="entry name" value="FAD-bd_PCMH-like_sf"/>
</dbReference>
<evidence type="ECO:0000256" key="1">
    <source>
        <dbReference type="ARBA" id="ARBA00001974"/>
    </source>
</evidence>
<dbReference type="GO" id="GO:0005739">
    <property type="term" value="C:mitochondrion"/>
    <property type="evidence" value="ECO:0007669"/>
    <property type="project" value="UniProtKB-SubCell"/>
</dbReference>
<evidence type="ECO:0000256" key="6">
    <source>
        <dbReference type="ARBA" id="ARBA00022946"/>
    </source>
</evidence>
<comment type="similarity">
    <text evidence="3">Belongs to the FAD-binding oxidoreductase/transferase type 4 family.</text>
</comment>
<keyword evidence="4" id="KW-0285">Flavoprotein</keyword>
<dbReference type="PROSITE" id="PS51387">
    <property type="entry name" value="FAD_PCMH"/>
    <property type="match status" value="1"/>
</dbReference>
<dbReference type="AlphaFoldDB" id="A0AAV8A0N8"/>
<organism evidence="11 13">
    <name type="scientific">Anaeramoeba flamelloides</name>
    <dbReference type="NCBI Taxonomy" id="1746091"/>
    <lineage>
        <taxon>Eukaryota</taxon>
        <taxon>Metamonada</taxon>
        <taxon>Anaeramoebidae</taxon>
        <taxon>Anaeramoeba</taxon>
    </lineage>
</organism>
<dbReference type="Pfam" id="PF02913">
    <property type="entry name" value="FAD-oxidase_C"/>
    <property type="match status" value="1"/>
</dbReference>
<evidence type="ECO:0000313" key="11">
    <source>
        <dbReference type="EMBL" id="KAJ3447833.1"/>
    </source>
</evidence>
<dbReference type="GO" id="GO:1903457">
    <property type="term" value="P:lactate catabolic process"/>
    <property type="evidence" value="ECO:0007669"/>
    <property type="project" value="TreeGrafter"/>
</dbReference>
<sequence>MTTETKYQRKETPKIAIKELGELLGERCSLDEEDLKKHGRDKSHLDAYNPDCVVYPKTTEEVVSVVKICDKYDVIMIPYGVGTSLEGHTTPIHGGIHIDMSLMNKILHCSLEDMDVTVQSGTLKNQLNSYLSKKGVFFAVDPGSNATIGGMCSTGASGTMTVKYGTIRDNVVNLTIVLADGRILKTANRAKKSSSGYDLTHLILGSEGTLGIITEATVKIYRLPKAISSGICCFPTVKDCTEAVTKIVQTSLGSLARCEYLNTAAITGVNKYFKSTFTEKPTLLLEFHGETTKQVEQVKEKLVQIVEGHGSFGLSFTTDKEKRDKMWKIRHNVYYALINSRENCKLFASDVCVPISNLPKIILETEKEFKERGVFCPIIGHVADGNFHVNAPITDEETELVEELNENLIERAVKYEGTCSGEHGIGFGKINSSLREHGELFFEIEKKIKLAFDPKNLLNPGKVYKNL</sequence>
<accession>A0AAV8A0N8</accession>
<dbReference type="GO" id="GO:0071949">
    <property type="term" value="F:FAD binding"/>
    <property type="evidence" value="ECO:0007669"/>
    <property type="project" value="InterPro"/>
</dbReference>
<gene>
    <name evidence="11" type="ORF">M0812_00306</name>
    <name evidence="12" type="ORF">M0813_15010</name>
</gene>
<dbReference type="FunFam" id="3.30.465.10:FF:000016">
    <property type="entry name" value="probable D-lactate dehydrogenase, mitochondrial"/>
    <property type="match status" value="1"/>
</dbReference>